<dbReference type="EMBL" id="AGTR01000060">
    <property type="protein sequence ID" value="EHJ03779.1"/>
    <property type="molecule type" value="Genomic_DNA"/>
</dbReference>
<name>G6YVV2_9GAMM</name>
<dbReference type="Proteomes" id="UP000003208">
    <property type="component" value="Unassembled WGS sequence"/>
</dbReference>
<sequence length="32" mass="3562">MCLGGGVIEQTWRDDEPLPDRLTGTRSEEQTA</sequence>
<evidence type="ECO:0000313" key="2">
    <source>
        <dbReference type="EMBL" id="EHJ03779.1"/>
    </source>
</evidence>
<proteinExistence type="predicted"/>
<accession>G6YVV2</accession>
<gene>
    <name evidence="2" type="ORF">KYE_15022</name>
</gene>
<protein>
    <submittedName>
        <fullName evidence="2">Uncharacterized protein</fullName>
    </submittedName>
</protein>
<evidence type="ECO:0000313" key="3">
    <source>
        <dbReference type="Proteomes" id="UP000003208"/>
    </source>
</evidence>
<keyword evidence="3" id="KW-1185">Reference proteome</keyword>
<dbReference type="AlphaFoldDB" id="G6YVV2"/>
<reference evidence="2 3" key="1">
    <citation type="journal article" date="2012" name="J. Bacteriol.">
        <title>Genome sequence of deep-sea manganese-oxidizing bacterium Marinobacter manganoxydans MnI7-9.</title>
        <authorList>
            <person name="Wang H."/>
            <person name="Li H."/>
            <person name="Shao Z."/>
            <person name="Liao S."/>
            <person name="Johnstone L."/>
            <person name="Rensing C."/>
            <person name="Wang G."/>
        </authorList>
    </citation>
    <scope>NUCLEOTIDE SEQUENCE [LARGE SCALE GENOMIC DNA]</scope>
    <source>
        <strain evidence="2 3">MnI7-9</strain>
    </source>
</reference>
<feature type="region of interest" description="Disordered" evidence="1">
    <location>
        <begin position="1"/>
        <end position="32"/>
    </location>
</feature>
<organism evidence="2 3">
    <name type="scientific">Marinobacter manganoxydans MnI7-9</name>
    <dbReference type="NCBI Taxonomy" id="1094979"/>
    <lineage>
        <taxon>Bacteria</taxon>
        <taxon>Pseudomonadati</taxon>
        <taxon>Pseudomonadota</taxon>
        <taxon>Gammaproteobacteria</taxon>
        <taxon>Pseudomonadales</taxon>
        <taxon>Marinobacteraceae</taxon>
        <taxon>Marinobacter</taxon>
    </lineage>
</organism>
<evidence type="ECO:0000256" key="1">
    <source>
        <dbReference type="SAM" id="MobiDB-lite"/>
    </source>
</evidence>